<dbReference type="PANTHER" id="PTHR24348">
    <property type="entry name" value="SERINE/THREONINE-PROTEIN KINASE UNC-51-RELATED"/>
    <property type="match status" value="1"/>
</dbReference>
<dbReference type="GO" id="GO:0005776">
    <property type="term" value="C:autophagosome"/>
    <property type="evidence" value="ECO:0007669"/>
    <property type="project" value="TreeGrafter"/>
</dbReference>
<sequence>MDLEQREYRADALLMRRLRVDAGMTVADFRVKAMVDRSTANKMLRGEPVLLSKLKQAVSRAFGIDSVLEVLHPEEKAAMGAQTSVAPSGSVLEYEVEKYLSGWATTTNGLQYQLVKLRHRFIPQRFARGKCYELRHMSDRERTEVEVYLHRHIEVCDRIDDHPNVARNITAAEVDGLWWVIDRWEDGETVAQRMKAGAFSDYELKVVMTGIAEGLIAMHAEGIIRRELTPASVLLRAKNDQPVLTDLEMAKINKGGPTVAPAVWPDDPYRALEVTGSKEITEKADIYSWGRIFAHAAWGNLPERGKEEIERLTKLPTKTRDVVNLSLQITPSARKVTLKQIVDSLKAWIV</sequence>
<dbReference type="OrthoDB" id="241611at2"/>
<dbReference type="InterPro" id="IPR000719">
    <property type="entry name" value="Prot_kinase_dom"/>
</dbReference>
<dbReference type="EC" id="2.7.11.1" evidence="6"/>
<dbReference type="AlphaFoldDB" id="A0A5C6DGP0"/>
<dbReference type="InterPro" id="IPR045269">
    <property type="entry name" value="Atg1-like"/>
</dbReference>
<dbReference type="GO" id="GO:0005524">
    <property type="term" value="F:ATP binding"/>
    <property type="evidence" value="ECO:0007669"/>
    <property type="project" value="UniProtKB-KW"/>
</dbReference>
<dbReference type="PROSITE" id="PS50011">
    <property type="entry name" value="PROTEIN_KINASE_DOM"/>
    <property type="match status" value="1"/>
</dbReference>
<organism evidence="6 7">
    <name type="scientific">Novipirellula artificiosorum</name>
    <dbReference type="NCBI Taxonomy" id="2528016"/>
    <lineage>
        <taxon>Bacteria</taxon>
        <taxon>Pseudomonadati</taxon>
        <taxon>Planctomycetota</taxon>
        <taxon>Planctomycetia</taxon>
        <taxon>Pirellulales</taxon>
        <taxon>Pirellulaceae</taxon>
        <taxon>Novipirellula</taxon>
    </lineage>
</organism>
<keyword evidence="1 6" id="KW-0808">Transferase</keyword>
<dbReference type="Proteomes" id="UP000319143">
    <property type="component" value="Unassembled WGS sequence"/>
</dbReference>
<dbReference type="SUPFAM" id="SSF56112">
    <property type="entry name" value="Protein kinase-like (PK-like)"/>
    <property type="match status" value="1"/>
</dbReference>
<keyword evidence="2" id="KW-0547">Nucleotide-binding</keyword>
<evidence type="ECO:0000256" key="4">
    <source>
        <dbReference type="ARBA" id="ARBA00022840"/>
    </source>
</evidence>
<evidence type="ECO:0000256" key="2">
    <source>
        <dbReference type="ARBA" id="ARBA00022741"/>
    </source>
</evidence>
<name>A0A5C6DGP0_9BACT</name>
<dbReference type="RefSeq" id="WP_146528329.1">
    <property type="nucleotide sequence ID" value="NZ_SJPV01000007.1"/>
</dbReference>
<evidence type="ECO:0000313" key="7">
    <source>
        <dbReference type="Proteomes" id="UP000319143"/>
    </source>
</evidence>
<protein>
    <submittedName>
        <fullName evidence="6">Serine/threonine-protein kinase PknJ</fullName>
        <ecNumber evidence="6">2.7.11.1</ecNumber>
    </submittedName>
</protein>
<dbReference type="GO" id="GO:0042594">
    <property type="term" value="P:response to starvation"/>
    <property type="evidence" value="ECO:0007669"/>
    <property type="project" value="TreeGrafter"/>
</dbReference>
<comment type="caution">
    <text evidence="6">The sequence shown here is derived from an EMBL/GenBank/DDBJ whole genome shotgun (WGS) entry which is preliminary data.</text>
</comment>
<evidence type="ECO:0000313" key="6">
    <source>
        <dbReference type="EMBL" id="TWU34891.1"/>
    </source>
</evidence>
<dbReference type="GO" id="GO:0004674">
    <property type="term" value="F:protein serine/threonine kinase activity"/>
    <property type="evidence" value="ECO:0007669"/>
    <property type="project" value="UniProtKB-EC"/>
</dbReference>
<proteinExistence type="predicted"/>
<dbReference type="EMBL" id="SJPV01000007">
    <property type="protein sequence ID" value="TWU34891.1"/>
    <property type="molecule type" value="Genomic_DNA"/>
</dbReference>
<reference evidence="6 7" key="1">
    <citation type="submission" date="2019-02" db="EMBL/GenBank/DDBJ databases">
        <title>Deep-cultivation of Planctomycetes and their phenomic and genomic characterization uncovers novel biology.</title>
        <authorList>
            <person name="Wiegand S."/>
            <person name="Jogler M."/>
            <person name="Boedeker C."/>
            <person name="Pinto D."/>
            <person name="Vollmers J."/>
            <person name="Rivas-Marin E."/>
            <person name="Kohn T."/>
            <person name="Peeters S.H."/>
            <person name="Heuer A."/>
            <person name="Rast P."/>
            <person name="Oberbeckmann S."/>
            <person name="Bunk B."/>
            <person name="Jeske O."/>
            <person name="Meyerdierks A."/>
            <person name="Storesund J.E."/>
            <person name="Kallscheuer N."/>
            <person name="Luecker S."/>
            <person name="Lage O.M."/>
            <person name="Pohl T."/>
            <person name="Merkel B.J."/>
            <person name="Hornburger P."/>
            <person name="Mueller R.-W."/>
            <person name="Bruemmer F."/>
            <person name="Labrenz M."/>
            <person name="Spormann A.M."/>
            <person name="Op Den Camp H."/>
            <person name="Overmann J."/>
            <person name="Amann R."/>
            <person name="Jetten M.S.M."/>
            <person name="Mascher T."/>
            <person name="Medema M.H."/>
            <person name="Devos D.P."/>
            <person name="Kaster A.-K."/>
            <person name="Ovreas L."/>
            <person name="Rohde M."/>
            <person name="Galperin M.Y."/>
            <person name="Jogler C."/>
        </authorList>
    </citation>
    <scope>NUCLEOTIDE SEQUENCE [LARGE SCALE GENOMIC DNA]</scope>
    <source>
        <strain evidence="6 7">Poly41</strain>
    </source>
</reference>
<dbReference type="GO" id="GO:0005829">
    <property type="term" value="C:cytosol"/>
    <property type="evidence" value="ECO:0007669"/>
    <property type="project" value="TreeGrafter"/>
</dbReference>
<evidence type="ECO:0000259" key="5">
    <source>
        <dbReference type="PROSITE" id="PS50011"/>
    </source>
</evidence>
<dbReference type="PANTHER" id="PTHR24348:SF22">
    <property type="entry name" value="NON-SPECIFIC SERINE_THREONINE PROTEIN KINASE"/>
    <property type="match status" value="1"/>
</dbReference>
<accession>A0A5C6DGP0</accession>
<dbReference type="GO" id="GO:0034045">
    <property type="term" value="C:phagophore assembly site membrane"/>
    <property type="evidence" value="ECO:0007669"/>
    <property type="project" value="TreeGrafter"/>
</dbReference>
<gene>
    <name evidence="6" type="primary">pknJ_1</name>
    <name evidence="6" type="ORF">Poly41_40340</name>
</gene>
<keyword evidence="3 6" id="KW-0418">Kinase</keyword>
<dbReference type="SMART" id="SM00220">
    <property type="entry name" value="S_TKc"/>
    <property type="match status" value="1"/>
</dbReference>
<dbReference type="Gene3D" id="1.10.510.10">
    <property type="entry name" value="Transferase(Phosphotransferase) domain 1"/>
    <property type="match status" value="1"/>
</dbReference>
<keyword evidence="7" id="KW-1185">Reference proteome</keyword>
<feature type="domain" description="Protein kinase" evidence="5">
    <location>
        <begin position="71"/>
        <end position="350"/>
    </location>
</feature>
<evidence type="ECO:0000256" key="1">
    <source>
        <dbReference type="ARBA" id="ARBA00022679"/>
    </source>
</evidence>
<dbReference type="Pfam" id="PF00069">
    <property type="entry name" value="Pkinase"/>
    <property type="match status" value="1"/>
</dbReference>
<dbReference type="InterPro" id="IPR011009">
    <property type="entry name" value="Kinase-like_dom_sf"/>
</dbReference>
<keyword evidence="4" id="KW-0067">ATP-binding</keyword>
<evidence type="ECO:0000256" key="3">
    <source>
        <dbReference type="ARBA" id="ARBA00022777"/>
    </source>
</evidence>